<comment type="similarity">
    <text evidence="1">Belongs to the AB hydrolase superfamily. AB hydrolase 2 family.</text>
</comment>
<comment type="caution">
    <text evidence="4">The sequence shown here is derived from an EMBL/GenBank/DDBJ whole genome shotgun (WGS) entry which is preliminary data.</text>
</comment>
<dbReference type="EMBL" id="JABFJV010000095">
    <property type="protein sequence ID" value="NOK35121.1"/>
    <property type="molecule type" value="Genomic_DNA"/>
</dbReference>
<dbReference type="InterPro" id="IPR050565">
    <property type="entry name" value="LYPA1-2/EST-like"/>
</dbReference>
<dbReference type="SUPFAM" id="SSF53474">
    <property type="entry name" value="alpha/beta-Hydrolases"/>
    <property type="match status" value="1"/>
</dbReference>
<dbReference type="Pfam" id="PF02230">
    <property type="entry name" value="Abhydrolase_2"/>
    <property type="match status" value="1"/>
</dbReference>
<dbReference type="RefSeq" id="WP_120525195.1">
    <property type="nucleotide sequence ID" value="NZ_JABFJV010000095.1"/>
</dbReference>
<gene>
    <name evidence="4" type="ORF">HMI49_18125</name>
</gene>
<evidence type="ECO:0000313" key="4">
    <source>
        <dbReference type="EMBL" id="NOK35121.1"/>
    </source>
</evidence>
<evidence type="ECO:0000259" key="3">
    <source>
        <dbReference type="Pfam" id="PF02230"/>
    </source>
</evidence>
<dbReference type="Gene3D" id="3.40.50.1820">
    <property type="entry name" value="alpha/beta hydrolase"/>
    <property type="match status" value="1"/>
</dbReference>
<dbReference type="GO" id="GO:0016787">
    <property type="term" value="F:hydrolase activity"/>
    <property type="evidence" value="ECO:0007669"/>
    <property type="project" value="UniProtKB-KW"/>
</dbReference>
<sequence length="244" mass="26120">MSLRPRHVRTKLGELNCHVVDALPEGATPELVVVLSHGFGAPGTDLVALAPELMTAAPRLAQAVRFVFPEALLSLDALGMPGGRAWFEIPMDILMGRGRDWAQYSQTVPPGAPAARRALMSVVAALQVPLNRVVLGGFSQGAMMSTDVALRLEECPAGLCLLSGAMVAGKEWEPKARARSSLPVFQGHGRQDPVLPYPEGERLRAMLTGAGLTVEFLPFDGGHTIVTEELEQLAAFLVKRLDGR</sequence>
<dbReference type="Proteomes" id="UP000563426">
    <property type="component" value="Unassembled WGS sequence"/>
</dbReference>
<dbReference type="InterPro" id="IPR003140">
    <property type="entry name" value="PLipase/COase/thioEstase"/>
</dbReference>
<dbReference type="PANTHER" id="PTHR10655:SF17">
    <property type="entry name" value="LYSOPHOSPHOLIPASE-LIKE PROTEIN 1"/>
    <property type="match status" value="1"/>
</dbReference>
<organism evidence="4 5">
    <name type="scientific">Corallococcus exercitus</name>
    <dbReference type="NCBI Taxonomy" id="2316736"/>
    <lineage>
        <taxon>Bacteria</taxon>
        <taxon>Pseudomonadati</taxon>
        <taxon>Myxococcota</taxon>
        <taxon>Myxococcia</taxon>
        <taxon>Myxococcales</taxon>
        <taxon>Cystobacterineae</taxon>
        <taxon>Myxococcaceae</taxon>
        <taxon>Corallococcus</taxon>
    </lineage>
</organism>
<dbReference type="AlphaFoldDB" id="A0A3A8I8B8"/>
<proteinExistence type="inferred from homology"/>
<keyword evidence="5" id="KW-1185">Reference proteome</keyword>
<evidence type="ECO:0000256" key="2">
    <source>
        <dbReference type="ARBA" id="ARBA00022801"/>
    </source>
</evidence>
<accession>A0A3A8I8B8</accession>
<evidence type="ECO:0000313" key="5">
    <source>
        <dbReference type="Proteomes" id="UP000563426"/>
    </source>
</evidence>
<feature type="domain" description="Phospholipase/carboxylesterase/thioesterase" evidence="3">
    <location>
        <begin position="30"/>
        <end position="239"/>
    </location>
</feature>
<evidence type="ECO:0000256" key="1">
    <source>
        <dbReference type="ARBA" id="ARBA00006499"/>
    </source>
</evidence>
<name>A0A3A8I8B8_9BACT</name>
<reference evidence="4 5" key="1">
    <citation type="submission" date="2020-05" db="EMBL/GenBank/DDBJ databases">
        <authorList>
            <person name="Whitworth D."/>
        </authorList>
    </citation>
    <scope>NUCLEOTIDE SEQUENCE [LARGE SCALE GENOMIC DNA]</scope>
    <source>
        <strain evidence="4 5">AB043B</strain>
    </source>
</reference>
<dbReference type="PANTHER" id="PTHR10655">
    <property type="entry name" value="LYSOPHOSPHOLIPASE-RELATED"/>
    <property type="match status" value="1"/>
</dbReference>
<keyword evidence="2" id="KW-0378">Hydrolase</keyword>
<dbReference type="OrthoDB" id="9780848at2"/>
<protein>
    <submittedName>
        <fullName evidence="4">Phospholipase</fullName>
    </submittedName>
</protein>
<dbReference type="InterPro" id="IPR029058">
    <property type="entry name" value="AB_hydrolase_fold"/>
</dbReference>